<dbReference type="InterPro" id="IPR007052">
    <property type="entry name" value="CS_dom"/>
</dbReference>
<keyword evidence="7" id="KW-1185">Reference proteome</keyword>
<dbReference type="Gene3D" id="2.60.40.790">
    <property type="match status" value="1"/>
</dbReference>
<dbReference type="PROSITE" id="PS51203">
    <property type="entry name" value="CS"/>
    <property type="match status" value="1"/>
</dbReference>
<dbReference type="Pfam" id="PF04969">
    <property type="entry name" value="CS"/>
    <property type="match status" value="1"/>
</dbReference>
<keyword evidence="4" id="KW-0963">Cytoplasm</keyword>
<accession>A0A9J2Q6K5</accession>
<evidence type="ECO:0000256" key="1">
    <source>
        <dbReference type="ARBA" id="ARBA00004123"/>
    </source>
</evidence>
<evidence type="ECO:0000256" key="2">
    <source>
        <dbReference type="ARBA" id="ARBA00004496"/>
    </source>
</evidence>
<evidence type="ECO:0000259" key="6">
    <source>
        <dbReference type="PROSITE" id="PS51203"/>
    </source>
</evidence>
<reference evidence="8" key="1">
    <citation type="submission" date="2023-03" db="UniProtKB">
        <authorList>
            <consortium name="WormBaseParasite"/>
        </authorList>
    </citation>
    <scope>IDENTIFICATION</scope>
</reference>
<dbReference type="PANTHER" id="PTHR21664">
    <property type="entry name" value="CHRONIC MYELOGENOUS LEUKEMIA TUMOR ANTIGEN 66"/>
    <property type="match status" value="1"/>
</dbReference>
<organism evidence="7 8">
    <name type="scientific">Ascaris lumbricoides</name>
    <name type="common">Giant roundworm</name>
    <dbReference type="NCBI Taxonomy" id="6252"/>
    <lineage>
        <taxon>Eukaryota</taxon>
        <taxon>Metazoa</taxon>
        <taxon>Ecdysozoa</taxon>
        <taxon>Nematoda</taxon>
        <taxon>Chromadorea</taxon>
        <taxon>Rhabditida</taxon>
        <taxon>Spirurina</taxon>
        <taxon>Ascaridomorpha</taxon>
        <taxon>Ascaridoidea</taxon>
        <taxon>Ascarididae</taxon>
        <taxon>Ascaris</taxon>
    </lineage>
</organism>
<protein>
    <recommendedName>
        <fullName evidence="3">NudC domain-containing protein 1</fullName>
    </recommendedName>
</protein>
<dbReference type="CDD" id="cd06467">
    <property type="entry name" value="p23_NUDC_like"/>
    <property type="match status" value="1"/>
</dbReference>
<evidence type="ECO:0000256" key="3">
    <source>
        <dbReference type="ARBA" id="ARBA00018915"/>
    </source>
</evidence>
<dbReference type="AlphaFoldDB" id="A0A9J2Q6K5"/>
<dbReference type="InterPro" id="IPR037895">
    <property type="entry name" value="NUDCD1"/>
</dbReference>
<dbReference type="PANTHER" id="PTHR21664:SF1">
    <property type="entry name" value="NUDC DOMAIN-CONTAINING PROTEIN 1"/>
    <property type="match status" value="1"/>
</dbReference>
<dbReference type="SUPFAM" id="SSF49764">
    <property type="entry name" value="HSP20-like chaperones"/>
    <property type="match status" value="1"/>
</dbReference>
<dbReference type="Proteomes" id="UP000036681">
    <property type="component" value="Unplaced"/>
</dbReference>
<dbReference type="GO" id="GO:0005634">
    <property type="term" value="C:nucleus"/>
    <property type="evidence" value="ECO:0007669"/>
    <property type="project" value="UniProtKB-SubCell"/>
</dbReference>
<sequence>MQRIPTLIFTRTARHFRTKFSLPIFHRFRICDGFERRILSLSGLSIRTVDFFAVRVMQTSNAQYGLEHVKLFNDTNYLIFDHYSSDNVTKRFYTITEDLRVCSINFNMQEKKFAPVEAVSDLTLPSDFATREERYPATISFPDQELAIVANGYGLLSMFITGNRSMNSPWKVSFSPLFYVLFCWLATRKDIQDCMNIKPLLIDDDSGAFIVSESRRLRDNMVVVLLRTIVAKERSSSKAHFWNKLFWITLTKGDDGWHVSRTNEVICEGHVELATFDSTADNLIVVSSGDTTFTADTKSHCTPLVEDDSIEIVEQPKKKDRKAYAWIQDKEDVQVVFKVPEYTVKSEVSMSISGSKIRLAVCGTILLNGQLGGPVDVGICTCTLDSNKLELKLSKCSMVPWKEVVVGDERGLYCEKREILLANFEFLQRFPTDSQTPRESNASKTFNTEQLEDCDMTNEEISKIRWLCGETHTVKYMSDITGHNVLFAVALGIEPQCLCLRMDVDGILWSLDCCEGKLATHRATFNAFGYVQASKAQRKFCTCSPDCSYAAIVEAKRHAFVYWQPTAVFTDLRHRESGRRVAAVAKQNLISLSKVDSMGDNATASEDIIGVYADNNALFILTNVDLFAIILK</sequence>
<comment type="subcellular location">
    <subcellularLocation>
        <location evidence="2">Cytoplasm</location>
    </subcellularLocation>
    <subcellularLocation>
        <location evidence="1">Nucleus</location>
    </subcellularLocation>
</comment>
<evidence type="ECO:0000313" key="7">
    <source>
        <dbReference type="Proteomes" id="UP000036681"/>
    </source>
</evidence>
<evidence type="ECO:0000313" key="8">
    <source>
        <dbReference type="WBParaSite" id="ALUE_0001758201-mRNA-1"/>
    </source>
</evidence>
<dbReference type="GO" id="GO:0005737">
    <property type="term" value="C:cytoplasm"/>
    <property type="evidence" value="ECO:0007669"/>
    <property type="project" value="UniProtKB-SubCell"/>
</dbReference>
<name>A0A9J2Q6K5_ASCLU</name>
<dbReference type="InterPro" id="IPR008978">
    <property type="entry name" value="HSP20-like_chaperone"/>
</dbReference>
<proteinExistence type="predicted"/>
<keyword evidence="5" id="KW-0539">Nucleus</keyword>
<dbReference type="WBParaSite" id="ALUE_0001758201-mRNA-1">
    <property type="protein sequence ID" value="ALUE_0001758201-mRNA-1"/>
    <property type="gene ID" value="ALUE_0001758201"/>
</dbReference>
<evidence type="ECO:0000256" key="5">
    <source>
        <dbReference type="ARBA" id="ARBA00023242"/>
    </source>
</evidence>
<evidence type="ECO:0000256" key="4">
    <source>
        <dbReference type="ARBA" id="ARBA00022490"/>
    </source>
</evidence>
<feature type="domain" description="CS" evidence="6">
    <location>
        <begin position="319"/>
        <end position="405"/>
    </location>
</feature>